<organism evidence="17 20">
    <name type="scientific">Parascaris univalens</name>
    <name type="common">Nematode worm</name>
    <dbReference type="NCBI Taxonomy" id="6257"/>
    <lineage>
        <taxon>Eukaryota</taxon>
        <taxon>Metazoa</taxon>
        <taxon>Ecdysozoa</taxon>
        <taxon>Nematoda</taxon>
        <taxon>Chromadorea</taxon>
        <taxon>Rhabditida</taxon>
        <taxon>Spirurina</taxon>
        <taxon>Ascaridomorpha</taxon>
        <taxon>Ascaridoidea</taxon>
        <taxon>Ascarididae</taxon>
        <taxon>Parascaris</taxon>
    </lineage>
</organism>
<dbReference type="Gene3D" id="3.40.50.2000">
    <property type="entry name" value="Glycogen Phosphorylase B"/>
    <property type="match status" value="1"/>
</dbReference>
<dbReference type="InterPro" id="IPR001296">
    <property type="entry name" value="Glyco_trans_1"/>
</dbReference>
<evidence type="ECO:0000313" key="19">
    <source>
        <dbReference type="WBParaSite" id="PgR080_g036_t02"/>
    </source>
</evidence>
<dbReference type="GO" id="GO:0005789">
    <property type="term" value="C:endoplasmic reticulum membrane"/>
    <property type="evidence" value="ECO:0007669"/>
    <property type="project" value="UniProtKB-SubCell"/>
</dbReference>
<evidence type="ECO:0000256" key="11">
    <source>
        <dbReference type="ARBA" id="ARBA00023136"/>
    </source>
</evidence>
<dbReference type="Proteomes" id="UP000887569">
    <property type="component" value="Unplaced"/>
</dbReference>
<dbReference type="Pfam" id="PF15924">
    <property type="entry name" value="ALG11_N"/>
    <property type="match status" value="1"/>
</dbReference>
<evidence type="ECO:0000256" key="1">
    <source>
        <dbReference type="ARBA" id="ARBA00004389"/>
    </source>
</evidence>
<evidence type="ECO:0000256" key="10">
    <source>
        <dbReference type="ARBA" id="ARBA00022989"/>
    </source>
</evidence>
<dbReference type="WBParaSite" id="PgR080_g036_t01">
    <property type="protein sequence ID" value="PgR080_g036_t01"/>
    <property type="gene ID" value="PgR080_g036"/>
</dbReference>
<comment type="function">
    <text evidence="13">GDP-Man:Man(3)GlcNAc(2)-PP-Dol alpha-1,2-mannosyltransferase that operates in the biosynthetic pathway of dolichol-linked oligosaccharides, the glycan precursors employed in protein asparagine (N)-glycosylation. The assembly of dolichol-linked oligosaccharides begins on the cytosolic side of the endoplasmic reticulum membrane and finishes in its lumen. The sequential addition of sugars to dolichol pyrophosphate produces dolichol-linked oligosaccharides containing fourteen sugars, including two GlcNAcs, nine mannoses and three glucoses. Once assembled, the oligosaccharide is transferred from the lipid to nascent proteins by oligosaccharyltransferases. Catalyzes, on the cytoplasmic face of the endoplasmic reticulum, the addition of the fourth and fifth mannose residues to the dolichol-linked oligosaccharide chain, to produce Man(5)GlcNAc(2)-PP-dolichol core oligosaccharide. Man(5)GlcNAc(2)-PP-dolichol is a substrate for ALG3, the following enzyme in the biosynthetic pathway.</text>
</comment>
<evidence type="ECO:0000256" key="4">
    <source>
        <dbReference type="ARBA" id="ARBA00012645"/>
    </source>
</evidence>
<evidence type="ECO:0000256" key="3">
    <source>
        <dbReference type="ARBA" id="ARBA00009481"/>
    </source>
</evidence>
<feature type="transmembrane region" description="Helical" evidence="14">
    <location>
        <begin position="7"/>
        <end position="29"/>
    </location>
</feature>
<evidence type="ECO:0000256" key="8">
    <source>
        <dbReference type="ARBA" id="ARBA00022692"/>
    </source>
</evidence>
<evidence type="ECO:0000256" key="7">
    <source>
        <dbReference type="ARBA" id="ARBA00022679"/>
    </source>
</evidence>
<name>A0A915C260_PARUN</name>
<dbReference type="EC" id="2.4.1.131" evidence="4 14"/>
<evidence type="ECO:0000259" key="16">
    <source>
        <dbReference type="Pfam" id="PF15924"/>
    </source>
</evidence>
<comment type="catalytic activity">
    <reaction evidence="12 14">
        <text>an alpha-D-Man-(1-&gt;3)-[alpha-D-Man-(1-&gt;6)]-beta-D-Man-(1-&gt;4)-beta-D-GlcNAc-(1-&gt;4)-alpha-D-GlcNAc-diphospho-di-trans,poly-cis-dolichol + 2 GDP-alpha-D-mannose = an alpha-D-Man-(1-&gt;2)-alpha-D-Man-(1-&gt;2)-alpha-D-Man-(1-&gt;3)-[alpha-D-Man-(1-&gt;6)]-beta-D-Man-(1-&gt;4)-beta-D-GlcNAc-(1-&gt;4)-alpha-D-GlcNAc-diphospho-di-trans,poly-cis-dolichol + 2 GDP + 2 H(+)</text>
        <dbReference type="Rhea" id="RHEA:29523"/>
        <dbReference type="Rhea" id="RHEA-COMP:19515"/>
        <dbReference type="Rhea" id="RHEA-COMP:19516"/>
        <dbReference type="ChEBI" id="CHEBI:15378"/>
        <dbReference type="ChEBI" id="CHEBI:57527"/>
        <dbReference type="ChEBI" id="CHEBI:58189"/>
        <dbReference type="ChEBI" id="CHEBI:132511"/>
        <dbReference type="ChEBI" id="CHEBI:132515"/>
        <dbReference type="EC" id="2.4.1.131"/>
    </reaction>
    <physiologicalReaction direction="left-to-right" evidence="12 14">
        <dbReference type="Rhea" id="RHEA:29524"/>
    </physiologicalReaction>
</comment>
<keyword evidence="7 14" id="KW-0808">Transferase</keyword>
<evidence type="ECO:0000256" key="13">
    <source>
        <dbReference type="ARBA" id="ARBA00045128"/>
    </source>
</evidence>
<comment type="similarity">
    <text evidence="3 14">Belongs to the glycosyltransferase group 1 family. Glycosyltransferase 4 subfamily.</text>
</comment>
<keyword evidence="8 14" id="KW-0812">Transmembrane</keyword>
<evidence type="ECO:0000256" key="12">
    <source>
        <dbReference type="ARBA" id="ARBA00045065"/>
    </source>
</evidence>
<dbReference type="PANTHER" id="PTHR45919:SF1">
    <property type="entry name" value="GDP-MAN:MAN(3)GLCNAC(2)-PP-DOL ALPHA-1,2-MANNOSYLTRANSFERASE"/>
    <property type="match status" value="1"/>
</dbReference>
<proteinExistence type="inferred from homology"/>
<comment type="subcellular location">
    <subcellularLocation>
        <location evidence="1">Endoplasmic reticulum membrane</location>
        <topology evidence="1">Single-pass membrane protein</topology>
    </subcellularLocation>
</comment>
<evidence type="ECO:0000313" key="18">
    <source>
        <dbReference type="WBParaSite" id="PgR080_g036_t01"/>
    </source>
</evidence>
<protein>
    <recommendedName>
        <fullName evidence="5 14">GDP-Man:Man(3)GlcNAc(2)-PP-Dol alpha-1,2-mannosyltransferase</fullName>
        <ecNumber evidence="4 14">2.4.1.131</ecNumber>
    </recommendedName>
</protein>
<dbReference type="SUPFAM" id="SSF53756">
    <property type="entry name" value="UDP-Glycosyltransferase/glycogen phosphorylase"/>
    <property type="match status" value="1"/>
</dbReference>
<evidence type="ECO:0000256" key="6">
    <source>
        <dbReference type="ARBA" id="ARBA00022676"/>
    </source>
</evidence>
<keyword evidence="11 14" id="KW-0472">Membrane</keyword>
<dbReference type="PANTHER" id="PTHR45919">
    <property type="entry name" value="GDP-MAN:MAN(3)GLCNAC(2)-PP-DOL ALPHA-1,2-MANNOSYLTRANSFERASE"/>
    <property type="match status" value="1"/>
</dbReference>
<keyword evidence="10 14" id="KW-1133">Transmembrane helix</keyword>
<dbReference type="InterPro" id="IPR031814">
    <property type="entry name" value="ALG11_N"/>
</dbReference>
<dbReference type="Pfam" id="PF00534">
    <property type="entry name" value="Glycos_transf_1"/>
    <property type="match status" value="1"/>
</dbReference>
<accession>A0A915C260</accession>
<dbReference type="WBParaSite" id="PgR080_g036_t03">
    <property type="protein sequence ID" value="PgR080_g036_t03"/>
    <property type="gene ID" value="PgR080_g036"/>
</dbReference>
<feature type="domain" description="ALG11 mannosyltransferase N-terminal" evidence="16">
    <location>
        <begin position="38"/>
        <end position="247"/>
    </location>
</feature>
<keyword evidence="17" id="KW-1185">Reference proteome</keyword>
<evidence type="ECO:0000256" key="14">
    <source>
        <dbReference type="RuleBase" id="RU367051"/>
    </source>
</evidence>
<dbReference type="WBParaSite" id="PgR080_g036_t02">
    <property type="protein sequence ID" value="PgR080_g036_t02"/>
    <property type="gene ID" value="PgR080_g036"/>
</dbReference>
<dbReference type="CDD" id="cd03806">
    <property type="entry name" value="GT4_ALG11-like"/>
    <property type="match status" value="1"/>
</dbReference>
<reference evidence="18 19" key="1">
    <citation type="submission" date="2022-11" db="UniProtKB">
        <authorList>
            <consortium name="WormBaseParasite"/>
        </authorList>
    </citation>
    <scope>IDENTIFICATION</scope>
</reference>
<evidence type="ECO:0000313" key="20">
    <source>
        <dbReference type="WBParaSite" id="PgR080_g036_t03"/>
    </source>
</evidence>
<evidence type="ECO:0000259" key="15">
    <source>
        <dbReference type="Pfam" id="PF00534"/>
    </source>
</evidence>
<evidence type="ECO:0000256" key="5">
    <source>
        <dbReference type="ARBA" id="ARBA00022018"/>
    </source>
</evidence>
<dbReference type="InterPro" id="IPR038013">
    <property type="entry name" value="ALG11"/>
</dbReference>
<sequence length="480" mass="55052">MGCFVCAISWITLFALLFLSPLIFLTLIVRTRLRRQKNTVAFFHPYCNAGGGGERVLWIALNAMQKRYADKGLTYVVYTGDNDARPSDILDRVRNRFDIVVNERKLHFVYLRTRRWLEARNYPHFTLALQTLAALIVGIEALCNVNPEVFIDTMGYPTTMPLFKWIAGSKVGCYVHYPVVSADMIKSVESREARFNNAEWISSSWLFSLCKLIYYRIFAFFYGLCGKCANVVMVNGSWTRSHILELWRIPERTFVVYPPCNVHAFLRLKSEAESMLQKKKLVQIISVGQIRPEKDHRLQICTLAELKKKLKTDGSHYMVRLVICGGCRHEEDWQRVDQLKKYAKQLGLDGDDIEWALNVNIERLYAIMQKSLIGFHTMHNEHFGISIVEGVAAGHMMVAHNSGGPKLDILNTITPNEEHRVGFLATSVHEYVDCVMKILHMTPAARATIRESGKEFVEKFSDENFEVRWNSAIGRLLCGN</sequence>
<evidence type="ECO:0000256" key="2">
    <source>
        <dbReference type="ARBA" id="ARBA00004922"/>
    </source>
</evidence>
<feature type="domain" description="Glycosyl transferase family 1" evidence="15">
    <location>
        <begin position="277"/>
        <end position="452"/>
    </location>
</feature>
<keyword evidence="9 14" id="KW-0256">Endoplasmic reticulum</keyword>
<dbReference type="AlphaFoldDB" id="A0A915C260"/>
<dbReference type="GO" id="GO:0004377">
    <property type="term" value="F:GDP-Man:Man(3)GlcNAc(2)-PP-Dol alpha-1,2-mannosyltransferase activity"/>
    <property type="evidence" value="ECO:0007669"/>
    <property type="project" value="UniProtKB-UniRule"/>
</dbReference>
<evidence type="ECO:0000256" key="9">
    <source>
        <dbReference type="ARBA" id="ARBA00022824"/>
    </source>
</evidence>
<dbReference type="GO" id="GO:0006487">
    <property type="term" value="P:protein N-linked glycosylation"/>
    <property type="evidence" value="ECO:0007669"/>
    <property type="project" value="TreeGrafter"/>
</dbReference>
<evidence type="ECO:0000313" key="17">
    <source>
        <dbReference type="Proteomes" id="UP000887569"/>
    </source>
</evidence>
<comment type="pathway">
    <text evidence="2 14">Protein modification; protein glycosylation.</text>
</comment>
<keyword evidence="6 14" id="KW-0328">Glycosyltransferase</keyword>